<protein>
    <recommendedName>
        <fullName evidence="3">Hexosyltransferase</fullName>
    </recommendedName>
</protein>
<comment type="caution">
    <text evidence="1">The sequence shown here is derived from an EMBL/GenBank/DDBJ whole genome shotgun (WGS) entry which is preliminary data.</text>
</comment>
<dbReference type="GeneID" id="96085436"/>
<sequence length="316" mass="36082">MSSITSVLSELDHRPRIKKTHNHFRNARKLEWKIETCVGENNGPNAEPSPTVYELADVYINNAPLVNMLFRHTRVYEEIRECDSLKDLEMTVSINLIDRQLHTGLDDQKPLYNVLSYVRHVTLFLELSPDNMHLELVGREKDKITELITRIAEATPNAKTFRIAVKYPRGLINETELQSQIHSFNSGSLLLTDPFNIFDHLRLTQVGKGCGVGYGGVTLHKPSKYPGCQAFVNGSRYPVVLNHAVYQVAVYTYGVDDEETKKYAWKEDEIGGWWPRAEYPDVVLSRFDAYNSVKLMEYPENMSGWVYRNVVGGDVG</sequence>
<accession>A0ABR3UL57</accession>
<gene>
    <name evidence="1" type="ORF">ACET3X_005114</name>
</gene>
<evidence type="ECO:0000313" key="2">
    <source>
        <dbReference type="Proteomes" id="UP001578633"/>
    </source>
</evidence>
<organism evidence="1 2">
    <name type="scientific">Alternaria dauci</name>
    <dbReference type="NCBI Taxonomy" id="48095"/>
    <lineage>
        <taxon>Eukaryota</taxon>
        <taxon>Fungi</taxon>
        <taxon>Dikarya</taxon>
        <taxon>Ascomycota</taxon>
        <taxon>Pezizomycotina</taxon>
        <taxon>Dothideomycetes</taxon>
        <taxon>Pleosporomycetidae</taxon>
        <taxon>Pleosporales</taxon>
        <taxon>Pleosporineae</taxon>
        <taxon>Pleosporaceae</taxon>
        <taxon>Alternaria</taxon>
        <taxon>Alternaria sect. Porri</taxon>
    </lineage>
</organism>
<reference evidence="1 2" key="1">
    <citation type="submission" date="2024-09" db="EMBL/GenBank/DDBJ databases">
        <title>T2T genomes of carrot and Alternaria dauci and their utility for understanding host-pathogen interaction during carrot leaf blight disease.</title>
        <authorList>
            <person name="Liu W."/>
            <person name="Xu S."/>
            <person name="Ou C."/>
            <person name="Liu X."/>
            <person name="Zhuang F."/>
            <person name="Deng X.W."/>
        </authorList>
    </citation>
    <scope>NUCLEOTIDE SEQUENCE [LARGE SCALE GENOMIC DNA]</scope>
    <source>
        <strain evidence="1 2">A2016</strain>
    </source>
</reference>
<proteinExistence type="predicted"/>
<dbReference type="RefSeq" id="XP_069307158.1">
    <property type="nucleotide sequence ID" value="XM_069451284.1"/>
</dbReference>
<dbReference type="Proteomes" id="UP001578633">
    <property type="component" value="Chromosome 4"/>
</dbReference>
<evidence type="ECO:0000313" key="1">
    <source>
        <dbReference type="EMBL" id="KAL1796574.1"/>
    </source>
</evidence>
<dbReference type="EMBL" id="JBHGVX010000004">
    <property type="protein sequence ID" value="KAL1796574.1"/>
    <property type="molecule type" value="Genomic_DNA"/>
</dbReference>
<evidence type="ECO:0008006" key="3">
    <source>
        <dbReference type="Google" id="ProtNLM"/>
    </source>
</evidence>
<keyword evidence="2" id="KW-1185">Reference proteome</keyword>
<name>A0ABR3UL57_9PLEO</name>